<keyword evidence="3" id="KW-0223">Dioxygenase</keyword>
<evidence type="ECO:0000313" key="10">
    <source>
        <dbReference type="EMBL" id="CAE2287197.1"/>
    </source>
</evidence>
<evidence type="ECO:0000256" key="5">
    <source>
        <dbReference type="ARBA" id="ARBA00023004"/>
    </source>
</evidence>
<feature type="region of interest" description="Disordered" evidence="6">
    <location>
        <begin position="369"/>
        <end position="391"/>
    </location>
</feature>
<evidence type="ECO:0000256" key="6">
    <source>
        <dbReference type="SAM" id="MobiDB-lite"/>
    </source>
</evidence>
<dbReference type="InterPro" id="IPR005123">
    <property type="entry name" value="Oxoglu/Fe-dep_dioxygenase_dom"/>
</dbReference>
<dbReference type="EMBL" id="HBKQ01060158">
    <property type="protein sequence ID" value="CAE2287195.1"/>
    <property type="molecule type" value="Transcribed_RNA"/>
</dbReference>
<dbReference type="SUPFAM" id="SSF51197">
    <property type="entry name" value="Clavaminate synthase-like"/>
    <property type="match status" value="1"/>
</dbReference>
<feature type="compositionally biased region" description="Basic and acidic residues" evidence="6">
    <location>
        <begin position="506"/>
        <end position="518"/>
    </location>
</feature>
<evidence type="ECO:0000256" key="4">
    <source>
        <dbReference type="ARBA" id="ARBA00023002"/>
    </source>
</evidence>
<feature type="region of interest" description="Disordered" evidence="6">
    <location>
        <begin position="771"/>
        <end position="802"/>
    </location>
</feature>
<reference evidence="10" key="1">
    <citation type="submission" date="2021-01" db="EMBL/GenBank/DDBJ databases">
        <authorList>
            <person name="Corre E."/>
            <person name="Pelletier E."/>
            <person name="Niang G."/>
            <person name="Scheremetjew M."/>
            <person name="Finn R."/>
            <person name="Kale V."/>
            <person name="Holt S."/>
            <person name="Cochrane G."/>
            <person name="Meng A."/>
            <person name="Brown T."/>
            <person name="Cohen L."/>
        </authorList>
    </citation>
    <scope>NUCLEOTIDE SEQUENCE</scope>
    <source>
        <strain evidence="10">Isolate 1302-5</strain>
    </source>
</reference>
<sequence>MTTPEAHPNYRPPVEMPHLELEYPPSDHPSREELGAGGKSRSSGCRAFRASDILSPSECALLIAAAEESGPGLTCVDWEYTPDYRDCRRAVMRSSVLAAALYGRLMPLLTDDECENVRPFGFDGGGCWRPFKVNDVVRISRYDSGGHFKAHRDGAFVENDDVRSVYTILVYLNQAPAFAGGRTTIYPTSQAGGEDAVAVEPSTGSALVMTHDTLHAGEAVLSGRKYVARFDLMFRRLGGGMTQAELSRLPERRLAERLYSSSIDKQRRGDPGGSTEDYVRALNIQAKMPSCSERPAARQYSQDDAFRTLGEDCFVLCLRFLGRPADIVNSSAVSRSWRATCSSGVLWRELFALRWPALRPAEETVIPARRDDEGGRSPPPEMPPFSFPSSSTMVRPYGRGSSYRVFAALLPRRPDASGDDGDGRSMLKERLYPKQDVPDGYMFSSLELSDFGTDKRRRHEWKAFHARVQGGSLVLSEVDGKGAEAEADASPRRQRCGGGYNNKRKEKYDSSSRDDARFDAPPSVPLGADADLSFARNSPRAFDACIVKLPGGTTSDGESGQYLAVCKDDPRTNDPSPFWASGAFSGIVDDVARAAVAHQTERALRFGDYSSPAVRCDAKTKQWKYAYAKRHVAERLFDVVTVDVGSKTTKFATDAPIEDILRDRLLWRAGGWVPGQLSSQLPAVCRFFAMAASKYEPGVSLAHINSNGGGARIEFLIEVADKLNAAKLVDRALSDPELARFVPRVLLEAGAGSGSFPSLVQPSRGHLWSAGHGLENHHVGDSRPREGGEGEPSRGPFGHGDDRVPDCDIVGIICAYVVEATFARKPRRTTGVYHTTIAEHPINVVEPALGFSESVRMRLMRKLSSWNVPFVGFVNGAAAALLCGDEPRQDGIVVMLGGANSAAVRVEDGMAQISAGVRLFGSHEEDVAVITGEVCDAIRQLQTGDEQASLPILMTGGGATDEVVNMVKAHIHTGVYVASPERGRHLDAVRGGNIMANLSDGRKHFRGVLNLMWTIQVGNGRD</sequence>
<keyword evidence="5" id="KW-0408">Iron</keyword>
<evidence type="ECO:0000259" key="7">
    <source>
        <dbReference type="PROSITE" id="PS51471"/>
    </source>
</evidence>
<name>A0A6U6L5X9_9STRA</name>
<evidence type="ECO:0000256" key="2">
    <source>
        <dbReference type="ARBA" id="ARBA00022723"/>
    </source>
</evidence>
<dbReference type="EMBL" id="HBKQ01060165">
    <property type="protein sequence ID" value="CAE2287207.1"/>
    <property type="molecule type" value="Transcribed_RNA"/>
</dbReference>
<dbReference type="InterPro" id="IPR045054">
    <property type="entry name" value="P4HA-like"/>
</dbReference>
<dbReference type="PANTHER" id="PTHR10869">
    <property type="entry name" value="PROLYL 4-HYDROXYLASE ALPHA SUBUNIT"/>
    <property type="match status" value="1"/>
</dbReference>
<comment type="cofactor">
    <cofactor evidence="1">
        <name>L-ascorbate</name>
        <dbReference type="ChEBI" id="CHEBI:38290"/>
    </cofactor>
</comment>
<dbReference type="PANTHER" id="PTHR10869:SF236">
    <property type="entry name" value="PROLYL 4-HYDROXYLASE ALPHA SUBUNIT DOMAIN-CONTAINING PROTEIN"/>
    <property type="match status" value="1"/>
</dbReference>
<gene>
    <name evidence="8" type="ORF">OAUR00152_LOCUS41056</name>
    <name evidence="9" type="ORF">OAUR00152_LOCUS41058</name>
    <name evidence="10" type="ORF">OAUR00152_LOCUS41060</name>
    <name evidence="11" type="ORF">OAUR00152_LOCUS41065</name>
</gene>
<dbReference type="GO" id="GO:0005506">
    <property type="term" value="F:iron ion binding"/>
    <property type="evidence" value="ECO:0007669"/>
    <property type="project" value="InterPro"/>
</dbReference>
<feature type="region of interest" description="Disordered" evidence="6">
    <location>
        <begin position="1"/>
        <end position="42"/>
    </location>
</feature>
<evidence type="ECO:0000256" key="3">
    <source>
        <dbReference type="ARBA" id="ARBA00022964"/>
    </source>
</evidence>
<dbReference type="InterPro" id="IPR044862">
    <property type="entry name" value="Pro_4_hyd_alph_FE2OG_OXY"/>
</dbReference>
<dbReference type="GO" id="GO:0005783">
    <property type="term" value="C:endoplasmic reticulum"/>
    <property type="evidence" value="ECO:0007669"/>
    <property type="project" value="TreeGrafter"/>
</dbReference>
<feature type="compositionally biased region" description="Pro residues" evidence="6">
    <location>
        <begin position="377"/>
        <end position="386"/>
    </location>
</feature>
<dbReference type="SUPFAM" id="SSF81383">
    <property type="entry name" value="F-box domain"/>
    <property type="match status" value="1"/>
</dbReference>
<dbReference type="GO" id="GO:0004656">
    <property type="term" value="F:procollagen-proline 4-dioxygenase activity"/>
    <property type="evidence" value="ECO:0007669"/>
    <property type="project" value="TreeGrafter"/>
</dbReference>
<dbReference type="Gene3D" id="2.60.120.620">
    <property type="entry name" value="q2cbj1_9rhob like domain"/>
    <property type="match status" value="1"/>
</dbReference>
<feature type="domain" description="Fe2OG dioxygenase" evidence="7">
    <location>
        <begin position="132"/>
        <end position="234"/>
    </location>
</feature>
<evidence type="ECO:0000313" key="9">
    <source>
        <dbReference type="EMBL" id="CAE2287195.1"/>
    </source>
</evidence>
<organism evidence="10">
    <name type="scientific">Odontella aurita</name>
    <dbReference type="NCBI Taxonomy" id="265563"/>
    <lineage>
        <taxon>Eukaryota</taxon>
        <taxon>Sar</taxon>
        <taxon>Stramenopiles</taxon>
        <taxon>Ochrophyta</taxon>
        <taxon>Bacillariophyta</taxon>
        <taxon>Mediophyceae</taxon>
        <taxon>Biddulphiophycidae</taxon>
        <taxon>Eupodiscales</taxon>
        <taxon>Odontellaceae</taxon>
        <taxon>Odontella</taxon>
    </lineage>
</organism>
<keyword evidence="2" id="KW-0479">Metal-binding</keyword>
<evidence type="ECO:0000313" key="8">
    <source>
        <dbReference type="EMBL" id="CAE2287193.1"/>
    </source>
</evidence>
<feature type="region of interest" description="Disordered" evidence="6">
    <location>
        <begin position="483"/>
        <end position="524"/>
    </location>
</feature>
<dbReference type="SMART" id="SM00702">
    <property type="entry name" value="P4Hc"/>
    <property type="match status" value="1"/>
</dbReference>
<dbReference type="EMBL" id="HBKQ01060160">
    <property type="protein sequence ID" value="CAE2287197.1"/>
    <property type="molecule type" value="Transcribed_RNA"/>
</dbReference>
<dbReference type="GO" id="GO:0031418">
    <property type="term" value="F:L-ascorbic acid binding"/>
    <property type="evidence" value="ECO:0007669"/>
    <property type="project" value="InterPro"/>
</dbReference>
<feature type="compositionally biased region" description="Basic and acidic residues" evidence="6">
    <location>
        <begin position="774"/>
        <end position="792"/>
    </location>
</feature>
<dbReference type="EMBL" id="HBKQ01060156">
    <property type="protein sequence ID" value="CAE2287193.1"/>
    <property type="molecule type" value="Transcribed_RNA"/>
</dbReference>
<dbReference type="InterPro" id="IPR006620">
    <property type="entry name" value="Pro_4_hyd_alph"/>
</dbReference>
<dbReference type="Gene3D" id="1.20.1280.50">
    <property type="match status" value="1"/>
</dbReference>
<dbReference type="Pfam" id="PF13640">
    <property type="entry name" value="2OG-FeII_Oxy_3"/>
    <property type="match status" value="1"/>
</dbReference>
<dbReference type="AlphaFoldDB" id="A0A6U6L5X9"/>
<proteinExistence type="predicted"/>
<dbReference type="InterPro" id="IPR036047">
    <property type="entry name" value="F-box-like_dom_sf"/>
</dbReference>
<protein>
    <recommendedName>
        <fullName evidence="7">Fe2OG dioxygenase domain-containing protein</fullName>
    </recommendedName>
</protein>
<keyword evidence="4" id="KW-0560">Oxidoreductase</keyword>
<accession>A0A6U6L5X9</accession>
<evidence type="ECO:0000256" key="1">
    <source>
        <dbReference type="ARBA" id="ARBA00001961"/>
    </source>
</evidence>
<evidence type="ECO:0000313" key="11">
    <source>
        <dbReference type="EMBL" id="CAE2287207.1"/>
    </source>
</evidence>
<dbReference type="PROSITE" id="PS51471">
    <property type="entry name" value="FE2OG_OXY"/>
    <property type="match status" value="1"/>
</dbReference>